<evidence type="ECO:0000313" key="3">
    <source>
        <dbReference type="Proteomes" id="UP000012046"/>
    </source>
</evidence>
<dbReference type="SUPFAM" id="SSF56925">
    <property type="entry name" value="OMPA-like"/>
    <property type="match status" value="1"/>
</dbReference>
<keyword evidence="1" id="KW-0732">Signal</keyword>
<dbReference type="Gene3D" id="2.40.160.20">
    <property type="match status" value="1"/>
</dbReference>
<dbReference type="Proteomes" id="UP000012046">
    <property type="component" value="Unassembled WGS sequence"/>
</dbReference>
<dbReference type="InterPro" id="IPR011250">
    <property type="entry name" value="OMP/PagP_B-barrel"/>
</dbReference>
<organism evidence="2 3">
    <name type="scientific">Alishewanella jeotgali KCTC 22429</name>
    <dbReference type="NCBI Taxonomy" id="1129374"/>
    <lineage>
        <taxon>Bacteria</taxon>
        <taxon>Pseudomonadati</taxon>
        <taxon>Pseudomonadota</taxon>
        <taxon>Gammaproteobacteria</taxon>
        <taxon>Alteromonadales</taxon>
        <taxon>Alteromonadaceae</taxon>
        <taxon>Alishewanella</taxon>
    </lineage>
</organism>
<dbReference type="EMBL" id="AHTH01000036">
    <property type="protein sequence ID" value="EHR40688.1"/>
    <property type="molecule type" value="Genomic_DNA"/>
</dbReference>
<gene>
    <name evidence="2" type="ORF">AJE_10654</name>
</gene>
<accession>H3ZFI6</accession>
<dbReference type="RefSeq" id="WP_008950848.1">
    <property type="nucleotide sequence ID" value="NZ_AHTH01000036.1"/>
</dbReference>
<evidence type="ECO:0000313" key="2">
    <source>
        <dbReference type="EMBL" id="EHR40688.1"/>
    </source>
</evidence>
<dbReference type="AlphaFoldDB" id="H3ZFI6"/>
<protein>
    <recommendedName>
        <fullName evidence="4">Outer membrane protein beta-barrel domain-containing protein</fullName>
    </recommendedName>
</protein>
<sequence length="231" mass="24547">MLKPQRMIMAIIAVSLAGPVMARSGDIGFTYIEGGIVGGFVNDIETSGAVTGTVPLDLESDADGGGFIGGAWQFGSQMHLFGEYASLGQELEIRSGTNTAAGEYDVTRWRIGVGYQYPVSETLAYYGRLSLDQLEFKDARAEGFNLDVDADDSGIGAEIGVIWAATQTVHLQGHARYTAVGGIASSGSDPFESDVLIGANGRWYLRPNIALVAGYEYGKITTLNVGLRLSF</sequence>
<feature type="signal peptide" evidence="1">
    <location>
        <begin position="1"/>
        <end position="22"/>
    </location>
</feature>
<keyword evidence="3" id="KW-1185">Reference proteome</keyword>
<evidence type="ECO:0000256" key="1">
    <source>
        <dbReference type="SAM" id="SignalP"/>
    </source>
</evidence>
<reference evidence="2 3" key="1">
    <citation type="journal article" date="2012" name="J. Bacteriol.">
        <title>Genome Sequence of Extracellular-Protease-Producing Alishewanella jeotgali Isolated from Traditional Korean Fermented Seafood.</title>
        <authorList>
            <person name="Jung J."/>
            <person name="Chun J."/>
            <person name="Park W."/>
        </authorList>
    </citation>
    <scope>NUCLEOTIDE SEQUENCE [LARGE SCALE GENOMIC DNA]</scope>
    <source>
        <strain evidence="2 3">KCTC 22429</strain>
    </source>
</reference>
<feature type="chain" id="PRO_5003591794" description="Outer membrane protein beta-barrel domain-containing protein" evidence="1">
    <location>
        <begin position="23"/>
        <end position="231"/>
    </location>
</feature>
<proteinExistence type="predicted"/>
<name>H3ZFI6_9ALTE</name>
<comment type="caution">
    <text evidence="2">The sequence shown here is derived from an EMBL/GenBank/DDBJ whole genome shotgun (WGS) entry which is preliminary data.</text>
</comment>
<evidence type="ECO:0008006" key="4">
    <source>
        <dbReference type="Google" id="ProtNLM"/>
    </source>
</evidence>